<protein>
    <submittedName>
        <fullName evidence="1">Chromosome 17 SCAF14760, whole genome shotgun sequence</fullName>
    </submittedName>
</protein>
<accession>Q4S2P4</accession>
<sequence>MVLSGFTCIRPGTSHPSRRLLSLLQKTRYGTYAMLLRAKLLSGDEDLSAFEARLFSDGGLQRAHSSPTL</sequence>
<evidence type="ECO:0000313" key="1">
    <source>
        <dbReference type="EMBL" id="CAG05088.1"/>
    </source>
</evidence>
<dbReference type="KEGG" id="tng:GSTEN00024999G001"/>
<proteinExistence type="predicted"/>
<dbReference type="AlphaFoldDB" id="Q4S2P4"/>
<feature type="non-terminal residue" evidence="1">
    <location>
        <position position="69"/>
    </location>
</feature>
<dbReference type="EMBL" id="CAAE01014760">
    <property type="protein sequence ID" value="CAG05088.1"/>
    <property type="molecule type" value="Genomic_DNA"/>
</dbReference>
<dbReference type="OrthoDB" id="2157641at2759"/>
<name>Q4S2P4_TETNG</name>
<reference evidence="1" key="2">
    <citation type="submission" date="2004-02" db="EMBL/GenBank/DDBJ databases">
        <authorList>
            <consortium name="Genoscope"/>
            <consortium name="Whitehead Institute Centre for Genome Research"/>
        </authorList>
    </citation>
    <scope>NUCLEOTIDE SEQUENCE</scope>
</reference>
<organism evidence="1">
    <name type="scientific">Tetraodon nigroviridis</name>
    <name type="common">Spotted green pufferfish</name>
    <name type="synonym">Chelonodon nigroviridis</name>
    <dbReference type="NCBI Taxonomy" id="99883"/>
    <lineage>
        <taxon>Eukaryota</taxon>
        <taxon>Metazoa</taxon>
        <taxon>Chordata</taxon>
        <taxon>Craniata</taxon>
        <taxon>Vertebrata</taxon>
        <taxon>Euteleostomi</taxon>
        <taxon>Actinopterygii</taxon>
        <taxon>Neopterygii</taxon>
        <taxon>Teleostei</taxon>
        <taxon>Neoteleostei</taxon>
        <taxon>Acanthomorphata</taxon>
        <taxon>Eupercaria</taxon>
        <taxon>Tetraodontiformes</taxon>
        <taxon>Tetradontoidea</taxon>
        <taxon>Tetraodontidae</taxon>
        <taxon>Tetraodon</taxon>
    </lineage>
</organism>
<gene>
    <name evidence="1" type="ORF">GSTENG00024999001</name>
</gene>
<reference evidence="1" key="1">
    <citation type="journal article" date="2004" name="Nature">
        <title>Genome duplication in the teleost fish Tetraodon nigroviridis reveals the early vertebrate proto-karyotype.</title>
        <authorList>
            <person name="Jaillon O."/>
            <person name="Aury J.-M."/>
            <person name="Brunet F."/>
            <person name="Petit J.-L."/>
            <person name="Stange-Thomann N."/>
            <person name="Mauceli E."/>
            <person name="Bouneau L."/>
            <person name="Fischer C."/>
            <person name="Ozouf-Costaz C."/>
            <person name="Bernot A."/>
            <person name="Nicaud S."/>
            <person name="Jaffe D."/>
            <person name="Fisher S."/>
            <person name="Lutfalla G."/>
            <person name="Dossat C."/>
            <person name="Segurens B."/>
            <person name="Dasilva C."/>
            <person name="Salanoubat M."/>
            <person name="Levy M."/>
            <person name="Boudet N."/>
            <person name="Castellano S."/>
            <person name="Anthouard V."/>
            <person name="Jubin C."/>
            <person name="Castelli V."/>
            <person name="Katinka M."/>
            <person name="Vacherie B."/>
            <person name="Biemont C."/>
            <person name="Skalli Z."/>
            <person name="Cattolico L."/>
            <person name="Poulain J."/>
            <person name="De Berardinis V."/>
            <person name="Cruaud C."/>
            <person name="Duprat S."/>
            <person name="Brottier P."/>
            <person name="Coutanceau J.-P."/>
            <person name="Gouzy J."/>
            <person name="Parra G."/>
            <person name="Lardier G."/>
            <person name="Chapple C."/>
            <person name="McKernan K.J."/>
            <person name="McEwan P."/>
            <person name="Bosak S."/>
            <person name="Kellis M."/>
            <person name="Volff J.-N."/>
            <person name="Guigo R."/>
            <person name="Zody M.C."/>
            <person name="Mesirov J."/>
            <person name="Lindblad-Toh K."/>
            <person name="Birren B."/>
            <person name="Nusbaum C."/>
            <person name="Kahn D."/>
            <person name="Robinson-Rechavi M."/>
            <person name="Laudet V."/>
            <person name="Schachter V."/>
            <person name="Quetier F."/>
            <person name="Saurin W."/>
            <person name="Scarpelli C."/>
            <person name="Wincker P."/>
            <person name="Lander E.S."/>
            <person name="Weissenbach J."/>
            <person name="Roest Crollius H."/>
        </authorList>
    </citation>
    <scope>NUCLEOTIDE SEQUENCE [LARGE SCALE GENOMIC DNA]</scope>
</reference>